<dbReference type="PROSITE" id="PS01081">
    <property type="entry name" value="HTH_TETR_1"/>
    <property type="match status" value="1"/>
</dbReference>
<accession>A0A3T1CXR8</accession>
<name>A0A3T1CXR8_9BACL</name>
<dbReference type="RefSeq" id="WP_130604569.1">
    <property type="nucleotide sequence ID" value="NZ_AP019400.1"/>
</dbReference>
<dbReference type="PROSITE" id="PS50977">
    <property type="entry name" value="HTH_TETR_2"/>
    <property type="match status" value="1"/>
</dbReference>
<keyword evidence="5" id="KW-1185">Reference proteome</keyword>
<dbReference type="InterPro" id="IPR050624">
    <property type="entry name" value="HTH-type_Tx_Regulator"/>
</dbReference>
<dbReference type="AlphaFoldDB" id="A0A3T1CXR8"/>
<dbReference type="SUPFAM" id="SSF46689">
    <property type="entry name" value="Homeodomain-like"/>
    <property type="match status" value="1"/>
</dbReference>
<dbReference type="OrthoDB" id="494991at2"/>
<feature type="DNA-binding region" description="H-T-H motif" evidence="2">
    <location>
        <begin position="29"/>
        <end position="48"/>
    </location>
</feature>
<feature type="domain" description="HTH tetR-type" evidence="3">
    <location>
        <begin position="6"/>
        <end position="66"/>
    </location>
</feature>
<dbReference type="Gene3D" id="1.10.357.10">
    <property type="entry name" value="Tetracycline Repressor, domain 2"/>
    <property type="match status" value="1"/>
</dbReference>
<evidence type="ECO:0000313" key="5">
    <source>
        <dbReference type="Proteomes" id="UP000289856"/>
    </source>
</evidence>
<organism evidence="4 5">
    <name type="scientific">Cohnella abietis</name>
    <dbReference type="NCBI Taxonomy" id="2507935"/>
    <lineage>
        <taxon>Bacteria</taxon>
        <taxon>Bacillati</taxon>
        <taxon>Bacillota</taxon>
        <taxon>Bacilli</taxon>
        <taxon>Bacillales</taxon>
        <taxon>Paenibacillaceae</taxon>
        <taxon>Cohnella</taxon>
    </lineage>
</organism>
<dbReference type="PANTHER" id="PTHR43479">
    <property type="entry name" value="ACREF/ENVCD OPERON REPRESSOR-RELATED"/>
    <property type="match status" value="1"/>
</dbReference>
<sequence>MQILKDEVRNKIMKAALLEFKREGYLKSSMRQIAQVAGITSGNIYRYFTNKEQLFDAIVQPVNDQYTSHVYAIGQKVASSQAQDTTNKLFYFYNIELTIIELFKNYSEEFMILLNRSEGSKYESAKSDLVNLAYGILERVFSRAKGLNRLTSVEDTALARMLSSTIVEGLCLILRENDEGDTLKKLIDQLLTVYTEGINKLIKQM</sequence>
<dbReference type="PRINTS" id="PR00455">
    <property type="entry name" value="HTHTETR"/>
</dbReference>
<dbReference type="InterPro" id="IPR023772">
    <property type="entry name" value="DNA-bd_HTH_TetR-type_CS"/>
</dbReference>
<evidence type="ECO:0000256" key="2">
    <source>
        <dbReference type="PROSITE-ProRule" id="PRU00335"/>
    </source>
</evidence>
<proteinExistence type="predicted"/>
<dbReference type="EMBL" id="AP019400">
    <property type="protein sequence ID" value="BBI30620.1"/>
    <property type="molecule type" value="Genomic_DNA"/>
</dbReference>
<evidence type="ECO:0000259" key="3">
    <source>
        <dbReference type="PROSITE" id="PS50977"/>
    </source>
</evidence>
<dbReference type="InterPro" id="IPR009057">
    <property type="entry name" value="Homeodomain-like_sf"/>
</dbReference>
<reference evidence="4 5" key="1">
    <citation type="submission" date="2019-01" db="EMBL/GenBank/DDBJ databases">
        <title>Complete genome sequence of Cohnella hallensis HS21 isolated from Korean fir (Abies koreana) rhizospheric soil.</title>
        <authorList>
            <person name="Jiang L."/>
            <person name="Kang S.W."/>
            <person name="Kim S."/>
            <person name="Jung J."/>
            <person name="Kim C.Y."/>
            <person name="Kim D.H."/>
            <person name="Kim S.W."/>
            <person name="Lee J."/>
        </authorList>
    </citation>
    <scope>NUCLEOTIDE SEQUENCE [LARGE SCALE GENOMIC DNA]</scope>
    <source>
        <strain evidence="4 5">HS21</strain>
    </source>
</reference>
<evidence type="ECO:0000256" key="1">
    <source>
        <dbReference type="ARBA" id="ARBA00023125"/>
    </source>
</evidence>
<dbReference type="Proteomes" id="UP000289856">
    <property type="component" value="Chromosome"/>
</dbReference>
<keyword evidence="1 2" id="KW-0238">DNA-binding</keyword>
<dbReference type="PANTHER" id="PTHR43479:SF11">
    <property type="entry name" value="ACREF_ENVCD OPERON REPRESSOR-RELATED"/>
    <property type="match status" value="1"/>
</dbReference>
<evidence type="ECO:0000313" key="4">
    <source>
        <dbReference type="EMBL" id="BBI30620.1"/>
    </source>
</evidence>
<dbReference type="Pfam" id="PF00440">
    <property type="entry name" value="TetR_N"/>
    <property type="match status" value="1"/>
</dbReference>
<gene>
    <name evidence="4" type="ORF">KCTCHS21_00190</name>
</gene>
<dbReference type="InterPro" id="IPR001647">
    <property type="entry name" value="HTH_TetR"/>
</dbReference>
<protein>
    <submittedName>
        <fullName evidence="4">TetR family transcriptional regulator</fullName>
    </submittedName>
</protein>
<dbReference type="KEGG" id="cohn:KCTCHS21_00190"/>
<dbReference type="GO" id="GO:0003677">
    <property type="term" value="F:DNA binding"/>
    <property type="evidence" value="ECO:0007669"/>
    <property type="project" value="UniProtKB-UniRule"/>
</dbReference>